<sequence>MQFTRRFSLAILVGIALSPAATLAEELAEEGFPSRPITFVVPYGAGGTTDISARQMATMAEKLLGQPIVVENQPGASGTNAMRAVASADADGYTLIATTSSPSFVTPALRDVGYDPLSDFTTILNYSGPFHGVLVPADSPYQTLDEMIEAAKSGAVTYGTAGAMGGAHLAFASIAAEMGGNLQHVPFDGASKATAAVLGGHVDAALVPAYRDLVLDGQLRLLGVLDGTNDPDFPNVPTLKDAGYNAEFPSIVGIMAPAGLDAAIRDKLEATFTEVASSDEFKTFMTELSQPVRIMTGTELTATIKENLNAYREIAKSMGQSN</sequence>
<dbReference type="CDD" id="cd07012">
    <property type="entry name" value="PBP2_Bug_TTT"/>
    <property type="match status" value="1"/>
</dbReference>
<comment type="similarity">
    <text evidence="1">Belongs to the UPF0065 (bug) family.</text>
</comment>
<keyword evidence="2" id="KW-0732">Signal</keyword>
<name>A0A1G7UMK7_9RHOB</name>
<protein>
    <submittedName>
        <fullName evidence="3">Tripartite-type tricarboxylate transporter, receptor component TctC</fullName>
    </submittedName>
</protein>
<dbReference type="SUPFAM" id="SSF53850">
    <property type="entry name" value="Periplasmic binding protein-like II"/>
    <property type="match status" value="1"/>
</dbReference>
<reference evidence="3 4" key="1">
    <citation type="submission" date="2016-10" db="EMBL/GenBank/DDBJ databases">
        <authorList>
            <person name="de Groot N.N."/>
        </authorList>
    </citation>
    <scope>NUCLEOTIDE SEQUENCE [LARGE SCALE GENOMIC DNA]</scope>
    <source>
        <strain evidence="3 4">DSM 27375</strain>
    </source>
</reference>
<evidence type="ECO:0000256" key="1">
    <source>
        <dbReference type="ARBA" id="ARBA00006987"/>
    </source>
</evidence>
<dbReference type="InterPro" id="IPR005064">
    <property type="entry name" value="BUG"/>
</dbReference>
<dbReference type="PIRSF" id="PIRSF017082">
    <property type="entry name" value="YflP"/>
    <property type="match status" value="1"/>
</dbReference>
<dbReference type="OrthoDB" id="9780943at2"/>
<dbReference type="PANTHER" id="PTHR42928">
    <property type="entry name" value="TRICARBOXYLATE-BINDING PROTEIN"/>
    <property type="match status" value="1"/>
</dbReference>
<organism evidence="3 4">
    <name type="scientific">Celeribacter baekdonensis</name>
    <dbReference type="NCBI Taxonomy" id="875171"/>
    <lineage>
        <taxon>Bacteria</taxon>
        <taxon>Pseudomonadati</taxon>
        <taxon>Pseudomonadota</taxon>
        <taxon>Alphaproteobacteria</taxon>
        <taxon>Rhodobacterales</taxon>
        <taxon>Roseobacteraceae</taxon>
        <taxon>Celeribacter</taxon>
    </lineage>
</organism>
<feature type="chain" id="PRO_5010325040" evidence="2">
    <location>
        <begin position="25"/>
        <end position="322"/>
    </location>
</feature>
<dbReference type="Proteomes" id="UP000182284">
    <property type="component" value="Unassembled WGS sequence"/>
</dbReference>
<dbReference type="PANTHER" id="PTHR42928:SF5">
    <property type="entry name" value="BLR1237 PROTEIN"/>
    <property type="match status" value="1"/>
</dbReference>
<gene>
    <name evidence="3" type="ORF">SAMN04488117_12320</name>
</gene>
<dbReference type="RefSeq" id="WP_074647458.1">
    <property type="nucleotide sequence ID" value="NZ_FNBL01000023.1"/>
</dbReference>
<dbReference type="Gene3D" id="3.40.190.150">
    <property type="entry name" value="Bordetella uptake gene, domain 1"/>
    <property type="match status" value="1"/>
</dbReference>
<dbReference type="Gene3D" id="3.40.190.10">
    <property type="entry name" value="Periplasmic binding protein-like II"/>
    <property type="match status" value="1"/>
</dbReference>
<evidence type="ECO:0000313" key="3">
    <source>
        <dbReference type="EMBL" id="SDG48339.1"/>
    </source>
</evidence>
<accession>A0A1G7UMK7</accession>
<keyword evidence="3" id="KW-0675">Receptor</keyword>
<proteinExistence type="inferred from homology"/>
<evidence type="ECO:0000313" key="4">
    <source>
        <dbReference type="Proteomes" id="UP000182284"/>
    </source>
</evidence>
<evidence type="ECO:0000256" key="2">
    <source>
        <dbReference type="SAM" id="SignalP"/>
    </source>
</evidence>
<dbReference type="AlphaFoldDB" id="A0A1G7UMK7"/>
<feature type="signal peptide" evidence="2">
    <location>
        <begin position="1"/>
        <end position="24"/>
    </location>
</feature>
<dbReference type="InterPro" id="IPR042100">
    <property type="entry name" value="Bug_dom1"/>
</dbReference>
<dbReference type="Pfam" id="PF03401">
    <property type="entry name" value="TctC"/>
    <property type="match status" value="1"/>
</dbReference>
<dbReference type="EMBL" id="FNBL01000023">
    <property type="protein sequence ID" value="SDG48339.1"/>
    <property type="molecule type" value="Genomic_DNA"/>
</dbReference>